<dbReference type="Gene3D" id="2.30.29.30">
    <property type="entry name" value="Pleckstrin-homology domain (PH domain)/Phosphotyrosine-binding domain (PTB)"/>
    <property type="match status" value="1"/>
</dbReference>
<dbReference type="Pfam" id="PF00169">
    <property type="entry name" value="PH"/>
    <property type="match status" value="1"/>
</dbReference>
<keyword evidence="10" id="KW-0175">Coiled coil</keyword>
<accession>A0ABD3XP69</accession>
<evidence type="ECO:0000259" key="13">
    <source>
        <dbReference type="PROSITE" id="PS50003"/>
    </source>
</evidence>
<keyword evidence="4" id="KW-0479">Metal-binding</keyword>
<evidence type="ECO:0000256" key="6">
    <source>
        <dbReference type="ARBA" id="ARBA00022833"/>
    </source>
</evidence>
<dbReference type="Pfam" id="PF16746">
    <property type="entry name" value="BAR_3"/>
    <property type="match status" value="1"/>
</dbReference>
<dbReference type="Proteomes" id="UP001634394">
    <property type="component" value="Unassembled WGS sequence"/>
</dbReference>
<dbReference type="Pfam" id="PF01412">
    <property type="entry name" value="ArfGap"/>
    <property type="match status" value="1"/>
</dbReference>
<keyword evidence="5" id="KW-0677">Repeat</keyword>
<evidence type="ECO:0000256" key="1">
    <source>
        <dbReference type="ARBA" id="ARBA00004496"/>
    </source>
</evidence>
<dbReference type="PROSITE" id="PS50002">
    <property type="entry name" value="SH3"/>
    <property type="match status" value="1"/>
</dbReference>
<feature type="region of interest" description="Disordered" evidence="11">
    <location>
        <begin position="276"/>
        <end position="299"/>
    </location>
</feature>
<dbReference type="InterPro" id="IPR043593">
    <property type="entry name" value="ASAP"/>
</dbReference>
<dbReference type="SUPFAM" id="SSF50729">
    <property type="entry name" value="PH domain-like"/>
    <property type="match status" value="1"/>
</dbReference>
<feature type="domain" description="Arf-GAP" evidence="14">
    <location>
        <begin position="428"/>
        <end position="550"/>
    </location>
</feature>
<evidence type="ECO:0000259" key="14">
    <source>
        <dbReference type="PROSITE" id="PS50115"/>
    </source>
</evidence>
<feature type="region of interest" description="Disordered" evidence="11">
    <location>
        <begin position="699"/>
        <end position="812"/>
    </location>
</feature>
<feature type="compositionally biased region" description="Basic and acidic residues" evidence="11">
    <location>
        <begin position="796"/>
        <end position="807"/>
    </location>
</feature>
<protein>
    <submittedName>
        <fullName evidence="15">Uncharacterized protein</fullName>
    </submittedName>
</protein>
<dbReference type="SUPFAM" id="SSF50044">
    <property type="entry name" value="SH3-domain"/>
    <property type="match status" value="1"/>
</dbReference>
<dbReference type="InterPro" id="IPR002110">
    <property type="entry name" value="Ankyrin_rpt"/>
</dbReference>
<evidence type="ECO:0000256" key="4">
    <source>
        <dbReference type="ARBA" id="ARBA00022723"/>
    </source>
</evidence>
<dbReference type="InterPro" id="IPR001164">
    <property type="entry name" value="ArfGAP_dom"/>
</dbReference>
<dbReference type="SUPFAM" id="SSF103657">
    <property type="entry name" value="BAR/IMD domain-like"/>
    <property type="match status" value="1"/>
</dbReference>
<dbReference type="SMART" id="SM00105">
    <property type="entry name" value="ArfGap"/>
    <property type="match status" value="1"/>
</dbReference>
<dbReference type="SMART" id="SM00326">
    <property type="entry name" value="SH3"/>
    <property type="match status" value="1"/>
</dbReference>
<reference evidence="15 16" key="1">
    <citation type="submission" date="2024-11" db="EMBL/GenBank/DDBJ databases">
        <title>Chromosome-level genome assembly of the freshwater bivalve Anodonta woodiana.</title>
        <authorList>
            <person name="Chen X."/>
        </authorList>
    </citation>
    <scope>NUCLEOTIDE SEQUENCE [LARGE SCALE GENOMIC DNA]</scope>
    <source>
        <strain evidence="15">MN2024</strain>
        <tissue evidence="15">Gills</tissue>
    </source>
</reference>
<dbReference type="Gene3D" id="1.25.40.950">
    <property type="match status" value="1"/>
</dbReference>
<evidence type="ECO:0000259" key="12">
    <source>
        <dbReference type="PROSITE" id="PS50002"/>
    </source>
</evidence>
<evidence type="ECO:0000256" key="8">
    <source>
        <dbReference type="PROSITE-ProRule" id="PRU00192"/>
    </source>
</evidence>
<dbReference type="EMBL" id="JBJQND010000001">
    <property type="protein sequence ID" value="KAL3887945.1"/>
    <property type="molecule type" value="Genomic_DNA"/>
</dbReference>
<dbReference type="InterPro" id="IPR038508">
    <property type="entry name" value="ArfGAP_dom_sf"/>
</dbReference>
<dbReference type="CDD" id="cd08834">
    <property type="entry name" value="ArfGap_ASAP"/>
    <property type="match status" value="1"/>
</dbReference>
<dbReference type="SMART" id="SM00233">
    <property type="entry name" value="PH"/>
    <property type="match status" value="1"/>
</dbReference>
<dbReference type="InterPro" id="IPR036770">
    <property type="entry name" value="Ankyrin_rpt-contain_sf"/>
</dbReference>
<evidence type="ECO:0000256" key="11">
    <source>
        <dbReference type="SAM" id="MobiDB-lite"/>
    </source>
</evidence>
<dbReference type="SUPFAM" id="SSF57863">
    <property type="entry name" value="ArfGap/RecO-like zinc finger"/>
    <property type="match status" value="1"/>
</dbReference>
<dbReference type="InterPro" id="IPR027267">
    <property type="entry name" value="AH/BAR_dom_sf"/>
</dbReference>
<proteinExistence type="predicted"/>
<dbReference type="PRINTS" id="PR00452">
    <property type="entry name" value="SH3DOMAIN"/>
</dbReference>
<dbReference type="Gene3D" id="1.10.220.150">
    <property type="entry name" value="Arf GTPase activating protein"/>
    <property type="match status" value="1"/>
</dbReference>
<dbReference type="Pfam" id="PF12796">
    <property type="entry name" value="Ank_2"/>
    <property type="match status" value="1"/>
</dbReference>
<dbReference type="PRINTS" id="PR00405">
    <property type="entry name" value="REVINTRACTNG"/>
</dbReference>
<keyword evidence="3" id="KW-0963">Cytoplasm</keyword>
<keyword evidence="6" id="KW-0862">Zinc</keyword>
<keyword evidence="7" id="KW-0040">ANK repeat</keyword>
<keyword evidence="2 8" id="KW-0728">SH3 domain</keyword>
<dbReference type="PROSITE" id="PS50003">
    <property type="entry name" value="PH_DOMAIN"/>
    <property type="match status" value="1"/>
</dbReference>
<gene>
    <name evidence="15" type="ORF">ACJMK2_000330</name>
</gene>
<feature type="domain" description="PH" evidence="13">
    <location>
        <begin position="306"/>
        <end position="403"/>
    </location>
</feature>
<dbReference type="InterPro" id="IPR037844">
    <property type="entry name" value="PH_ASAP"/>
</dbReference>
<dbReference type="PANTHER" id="PTHR45854:SF3">
    <property type="entry name" value="ARFGAP WITH SH3 DOMAIN, ANK REPEAT AND PH DOMAIN-CONTAINING PROTEIN"/>
    <property type="match status" value="1"/>
</dbReference>
<evidence type="ECO:0000313" key="15">
    <source>
        <dbReference type="EMBL" id="KAL3887945.1"/>
    </source>
</evidence>
<dbReference type="SMART" id="SM00248">
    <property type="entry name" value="ANK"/>
    <property type="match status" value="3"/>
</dbReference>
<evidence type="ECO:0000256" key="5">
    <source>
        <dbReference type="ARBA" id="ARBA00022737"/>
    </source>
</evidence>
<feature type="coiled-coil region" evidence="10">
    <location>
        <begin position="244"/>
        <end position="275"/>
    </location>
</feature>
<evidence type="ECO:0000256" key="10">
    <source>
        <dbReference type="SAM" id="Coils"/>
    </source>
</evidence>
<dbReference type="PANTHER" id="PTHR45854">
    <property type="entry name" value="ASAP FAMILY MEMBER"/>
    <property type="match status" value="1"/>
</dbReference>
<evidence type="ECO:0000256" key="7">
    <source>
        <dbReference type="ARBA" id="ARBA00023043"/>
    </source>
</evidence>
<comment type="caution">
    <text evidence="15">The sequence shown here is derived from an EMBL/GenBank/DDBJ whole genome shotgun (WGS) entry which is preliminary data.</text>
</comment>
<dbReference type="InterPro" id="IPR011993">
    <property type="entry name" value="PH-like_dom_sf"/>
</dbReference>
<name>A0ABD3XP69_SINWO</name>
<dbReference type="GO" id="GO:0005737">
    <property type="term" value="C:cytoplasm"/>
    <property type="evidence" value="ECO:0007669"/>
    <property type="project" value="UniProtKB-SubCell"/>
</dbReference>
<comment type="subcellular location">
    <subcellularLocation>
        <location evidence="1">Cytoplasm</location>
    </subcellularLocation>
</comment>
<dbReference type="InterPro" id="IPR004148">
    <property type="entry name" value="BAR_dom"/>
</dbReference>
<dbReference type="InterPro" id="IPR001452">
    <property type="entry name" value="SH3_domain"/>
</dbReference>
<keyword evidence="9" id="KW-0863">Zinc-finger</keyword>
<dbReference type="PROSITE" id="PS50115">
    <property type="entry name" value="ARFGAP"/>
    <property type="match status" value="1"/>
</dbReference>
<dbReference type="InterPro" id="IPR037278">
    <property type="entry name" value="ARFGAP/RecO"/>
</dbReference>
<dbReference type="SUPFAM" id="SSF48403">
    <property type="entry name" value="Ankyrin repeat"/>
    <property type="match status" value="1"/>
</dbReference>
<dbReference type="Gene3D" id="1.20.1270.60">
    <property type="entry name" value="Arfaptin homology (AH) domain/BAR domain"/>
    <property type="match status" value="1"/>
</dbReference>
<dbReference type="Pfam" id="PF00018">
    <property type="entry name" value="SH3_1"/>
    <property type="match status" value="1"/>
</dbReference>
<organism evidence="15 16">
    <name type="scientific">Sinanodonta woodiana</name>
    <name type="common">Chinese pond mussel</name>
    <name type="synonym">Anodonta woodiana</name>
    <dbReference type="NCBI Taxonomy" id="1069815"/>
    <lineage>
        <taxon>Eukaryota</taxon>
        <taxon>Metazoa</taxon>
        <taxon>Spiralia</taxon>
        <taxon>Lophotrochozoa</taxon>
        <taxon>Mollusca</taxon>
        <taxon>Bivalvia</taxon>
        <taxon>Autobranchia</taxon>
        <taxon>Heteroconchia</taxon>
        <taxon>Palaeoheterodonta</taxon>
        <taxon>Unionida</taxon>
        <taxon>Unionoidea</taxon>
        <taxon>Unionidae</taxon>
        <taxon>Unioninae</taxon>
        <taxon>Sinanodonta</taxon>
    </lineage>
</organism>
<evidence type="ECO:0000256" key="2">
    <source>
        <dbReference type="ARBA" id="ARBA00022443"/>
    </source>
</evidence>
<dbReference type="AlphaFoldDB" id="A0ABD3XP69"/>
<evidence type="ECO:0000256" key="3">
    <source>
        <dbReference type="ARBA" id="ARBA00022490"/>
    </source>
</evidence>
<evidence type="ECO:0000313" key="16">
    <source>
        <dbReference type="Proteomes" id="UP001634394"/>
    </source>
</evidence>
<dbReference type="InterPro" id="IPR001849">
    <property type="entry name" value="PH_domain"/>
</dbReference>
<feature type="compositionally biased region" description="Polar residues" evidence="11">
    <location>
        <begin position="754"/>
        <end position="770"/>
    </location>
</feature>
<dbReference type="GO" id="GO:0008270">
    <property type="term" value="F:zinc ion binding"/>
    <property type="evidence" value="ECO:0007669"/>
    <property type="project" value="UniProtKB-KW"/>
</dbReference>
<dbReference type="CDD" id="cd13251">
    <property type="entry name" value="PH_ASAP"/>
    <property type="match status" value="1"/>
</dbReference>
<feature type="domain" description="SH3" evidence="12">
    <location>
        <begin position="898"/>
        <end position="960"/>
    </location>
</feature>
<sequence length="960" mass="108295">MPELLGVSDFIKETWEDFSSPTTSSFDKQMGPCRNSVNCIEEQLDNDRSELTKLKKSVKALYNTTKRHVENEKDIAENLDRIGKGSSNEETEIKEAFQKFAKVTKDLAALLEDMSKSLNNSLLFPLESFLKGDIKGVKGDLRKNFDKAWKDYESKFSKLEKEKKKQASEQGFYRKELTGSEVAEELDKERKIFQLQMCSYLVKVNEIKTKKGADLLHNLLEYYKALKLYFEEGKKTVEYHHTFVEKLGDELKQIKQKHNEERQKLNDLKKNLTSSMTSYKEPSTISTPQNSGGYSLHQLQGNKSHGSMMEGYLLKKSEGKFKKIWQKRKCCINDGIMLISHSDETKPPVKLNLLTCQVKLVPDDPSKRCFDLVSSHGNRTYHFQADDQTEMEKWISVLSNAKEEVLLKAFQDNSTSQTMNQSVRELTQSIIERIKQLPGNGVCCDCGAPGPEWLSTNLGVLICLECCGIHRQLGVHVSRTQSIVIDQLGTTQLLILSMIGNDNFNEVLEARLDHSIKPQPNSPMKEREEFIQAKYVQHRFAIQTCTDTSELLQDLKLAIEGREIQALLQVYAEGLDLMTALPDLANGDTALHLAVRIEEGSTLPLVDFLVQNCNLNCLSRPNKNGDTVLHLCAQFNQTECMKCILRTKPDIISLKNAQGKTAMDVAVETNNQICAELLKASLAGRKDLFEHVNFEWELPDDMNPQDYSDDDLEPENVRKPKSRPTSLIDPSQILARDTIGPLQPSHQLKPRIAGSNNSLSSQQSPTTASDQPPLPPRKKLPVPLPGNGTPGNHVRTNSDPDRGEIWTHRRTPSEPFRQVDVRNLENRNTIHITPGAVPVFPPNPPPGFGDAKPAVPPRPANPIKDLVNNSIRPMSNVVTTPTEAPPPVPAPRQKPKKVNFKRGRAIYDCDADNEDELTFRIGEIVILLKEEEEEWWEGEIEGDPSRRGVFPISFVEPMPD</sequence>
<evidence type="ECO:0000256" key="9">
    <source>
        <dbReference type="PROSITE-ProRule" id="PRU00288"/>
    </source>
</evidence>
<dbReference type="InterPro" id="IPR036028">
    <property type="entry name" value="SH3-like_dom_sf"/>
</dbReference>
<dbReference type="Gene3D" id="1.25.40.20">
    <property type="entry name" value="Ankyrin repeat-containing domain"/>
    <property type="match status" value="1"/>
</dbReference>
<keyword evidence="16" id="KW-1185">Reference proteome</keyword>
<dbReference type="Gene3D" id="2.30.30.40">
    <property type="entry name" value="SH3 Domains"/>
    <property type="match status" value="1"/>
</dbReference>